<sequence>QEVRVHEELQARSEEIRSARAALDAERVVHVARAQEVRDAQDRLDRETREIRGERARLADDAHALQSAIAEQKQAKATVDGEVHEAQRQMRQLRDDRHAVQAALDALRLEEREDECARRESALHAQEQTQFAQVKSKMRDLQRSLHERGADNNVAAAAAVPGRRRSVSPGASSSSSSWSTQADRRGLWVAGCPSPDADRERWALDDDDDREVSAAAANPATAQVDEFEVFRQQVRADPSFRASLHSRSPSIDARRSRPR</sequence>
<keyword evidence="3" id="KW-1185">Reference proteome</keyword>
<feature type="compositionally biased region" description="Basic and acidic residues" evidence="1">
    <location>
        <begin position="137"/>
        <end position="150"/>
    </location>
</feature>
<reference evidence="2 3" key="1">
    <citation type="submission" date="2015-02" db="EMBL/GenBank/DDBJ databases">
        <authorList>
            <person name="Chooi Y.-H."/>
        </authorList>
    </citation>
    <scope>NUCLEOTIDE SEQUENCE [LARGE SCALE GENOMIC DNA]</scope>
    <source>
        <strain evidence="2">E3</strain>
    </source>
</reference>
<proteinExistence type="predicted"/>
<accession>A0A0G4J6F0</accession>
<dbReference type="EMBL" id="CDSF01000135">
    <property type="protein sequence ID" value="CEP02974.1"/>
    <property type="molecule type" value="Genomic_DNA"/>
</dbReference>
<organism evidence="2 3">
    <name type="scientific">Plasmodiophora brassicae</name>
    <name type="common">Clubroot disease agent</name>
    <dbReference type="NCBI Taxonomy" id="37360"/>
    <lineage>
        <taxon>Eukaryota</taxon>
        <taxon>Sar</taxon>
        <taxon>Rhizaria</taxon>
        <taxon>Endomyxa</taxon>
        <taxon>Phytomyxea</taxon>
        <taxon>Plasmodiophorida</taxon>
        <taxon>Plasmodiophoridae</taxon>
        <taxon>Plasmodiophora</taxon>
    </lineage>
</organism>
<protein>
    <submittedName>
        <fullName evidence="2">Uncharacterized protein</fullName>
    </submittedName>
</protein>
<feature type="compositionally biased region" description="Low complexity" evidence="1">
    <location>
        <begin position="167"/>
        <end position="179"/>
    </location>
</feature>
<dbReference type="AlphaFoldDB" id="A0A0G4J6F0"/>
<feature type="region of interest" description="Disordered" evidence="1">
    <location>
        <begin position="238"/>
        <end position="259"/>
    </location>
</feature>
<name>A0A0G4J6F0_PLABS</name>
<evidence type="ECO:0000313" key="3">
    <source>
        <dbReference type="Proteomes" id="UP000039324"/>
    </source>
</evidence>
<evidence type="ECO:0000256" key="1">
    <source>
        <dbReference type="SAM" id="MobiDB-lite"/>
    </source>
</evidence>
<feature type="region of interest" description="Disordered" evidence="1">
    <location>
        <begin position="115"/>
        <end position="224"/>
    </location>
</feature>
<gene>
    <name evidence="2" type="ORF">PBRA_009192</name>
</gene>
<feature type="region of interest" description="Disordered" evidence="1">
    <location>
        <begin position="75"/>
        <end position="96"/>
    </location>
</feature>
<dbReference type="Proteomes" id="UP000039324">
    <property type="component" value="Unassembled WGS sequence"/>
</dbReference>
<feature type="compositionally biased region" description="Basic and acidic residues" evidence="1">
    <location>
        <begin position="79"/>
        <end position="96"/>
    </location>
</feature>
<feature type="compositionally biased region" description="Low complexity" evidence="1">
    <location>
        <begin position="151"/>
        <end position="160"/>
    </location>
</feature>
<feature type="non-terminal residue" evidence="2">
    <location>
        <position position="1"/>
    </location>
</feature>
<evidence type="ECO:0000313" key="2">
    <source>
        <dbReference type="EMBL" id="CEP02974.1"/>
    </source>
</evidence>